<accession>A0ACB8SF79</accession>
<protein>
    <submittedName>
        <fullName evidence="1">Uncharacterized protein</fullName>
    </submittedName>
</protein>
<evidence type="ECO:0000313" key="2">
    <source>
        <dbReference type="Proteomes" id="UP000814140"/>
    </source>
</evidence>
<gene>
    <name evidence="1" type="ORF">BV25DRAFT_1843668</name>
</gene>
<keyword evidence="2" id="KW-1185">Reference proteome</keyword>
<reference evidence="1" key="2">
    <citation type="journal article" date="2022" name="New Phytol.">
        <title>Evolutionary transition to the ectomycorrhizal habit in the genomes of a hyperdiverse lineage of mushroom-forming fungi.</title>
        <authorList>
            <person name="Looney B."/>
            <person name="Miyauchi S."/>
            <person name="Morin E."/>
            <person name="Drula E."/>
            <person name="Courty P.E."/>
            <person name="Kohler A."/>
            <person name="Kuo A."/>
            <person name="LaButti K."/>
            <person name="Pangilinan J."/>
            <person name="Lipzen A."/>
            <person name="Riley R."/>
            <person name="Andreopoulos W."/>
            <person name="He G."/>
            <person name="Johnson J."/>
            <person name="Nolan M."/>
            <person name="Tritt A."/>
            <person name="Barry K.W."/>
            <person name="Grigoriev I.V."/>
            <person name="Nagy L.G."/>
            <person name="Hibbett D."/>
            <person name="Henrissat B."/>
            <person name="Matheny P.B."/>
            <person name="Labbe J."/>
            <person name="Martin F.M."/>
        </authorList>
    </citation>
    <scope>NUCLEOTIDE SEQUENCE</scope>
    <source>
        <strain evidence="1">HHB10654</strain>
    </source>
</reference>
<name>A0ACB8SF79_9AGAM</name>
<organism evidence="1 2">
    <name type="scientific">Artomyces pyxidatus</name>
    <dbReference type="NCBI Taxonomy" id="48021"/>
    <lineage>
        <taxon>Eukaryota</taxon>
        <taxon>Fungi</taxon>
        <taxon>Dikarya</taxon>
        <taxon>Basidiomycota</taxon>
        <taxon>Agaricomycotina</taxon>
        <taxon>Agaricomycetes</taxon>
        <taxon>Russulales</taxon>
        <taxon>Auriscalpiaceae</taxon>
        <taxon>Artomyces</taxon>
    </lineage>
</organism>
<sequence>MATADLLSALPVVAQDIDHSICIRAVFELLGAVARRASRSNNEAKPWGTAVHYQDSLNCRPVRGIPGSLFNHLPDSIRRILSAAPRPGTDSQPVHATICVMPKRHRVREKSFETSTRTLLYLAEEPDAGFNRLGDHLDIIRDIVARVDSLHVAEKDELLSDIWTQSDAHRKAVAELRTRAETLNYAILWKYSSRRRGVENQRTRSGFGVSEHEIANRQWELAISIRAPSSSINSLFMFDLTNRGPPSRQTDRNQLSAHRDVPGGDTTAHCIAEDTVFLDPSKPASLSFVIQSRRMSASPSPPSTPTPFMSSTPYQCDISFHEGTESHRSLQDELIAAAHLHEPRASDEIETLNEMFFRSERTMTLRTLQDELMDVAPRASGGIPFVSQDTRFVDGCSRDYSPLQDSPEYG</sequence>
<reference evidence="1" key="1">
    <citation type="submission" date="2021-03" db="EMBL/GenBank/DDBJ databases">
        <authorList>
            <consortium name="DOE Joint Genome Institute"/>
            <person name="Ahrendt S."/>
            <person name="Looney B.P."/>
            <person name="Miyauchi S."/>
            <person name="Morin E."/>
            <person name="Drula E."/>
            <person name="Courty P.E."/>
            <person name="Chicoki N."/>
            <person name="Fauchery L."/>
            <person name="Kohler A."/>
            <person name="Kuo A."/>
            <person name="Labutti K."/>
            <person name="Pangilinan J."/>
            <person name="Lipzen A."/>
            <person name="Riley R."/>
            <person name="Andreopoulos W."/>
            <person name="He G."/>
            <person name="Johnson J."/>
            <person name="Barry K.W."/>
            <person name="Grigoriev I.V."/>
            <person name="Nagy L."/>
            <person name="Hibbett D."/>
            <person name="Henrissat B."/>
            <person name="Matheny P.B."/>
            <person name="Labbe J."/>
            <person name="Martin F."/>
        </authorList>
    </citation>
    <scope>NUCLEOTIDE SEQUENCE</scope>
    <source>
        <strain evidence="1">HHB10654</strain>
    </source>
</reference>
<comment type="caution">
    <text evidence="1">The sequence shown here is derived from an EMBL/GenBank/DDBJ whole genome shotgun (WGS) entry which is preliminary data.</text>
</comment>
<dbReference type="Proteomes" id="UP000814140">
    <property type="component" value="Unassembled WGS sequence"/>
</dbReference>
<proteinExistence type="predicted"/>
<dbReference type="EMBL" id="MU277442">
    <property type="protein sequence ID" value="KAI0054421.1"/>
    <property type="molecule type" value="Genomic_DNA"/>
</dbReference>
<evidence type="ECO:0000313" key="1">
    <source>
        <dbReference type="EMBL" id="KAI0054421.1"/>
    </source>
</evidence>